<proteinExistence type="predicted"/>
<sequence>MISQYQFCLECTKCNKAIKENNKKRLIFCIVCHKPLCEECDTYGCCPEHFAELPIEMQKEFVITEKKVEKRSYHWKVIGLPIMLLALTLLLTRPHFQRILLPLLLLLFLFEWFNWNSRYITQYRRKKYLEKKQEIFLKPN</sequence>
<feature type="transmembrane region" description="Helical" evidence="1">
    <location>
        <begin position="99"/>
        <end position="117"/>
    </location>
</feature>
<keyword evidence="1" id="KW-1133">Transmembrane helix</keyword>
<gene>
    <name evidence="2" type="ORF">NEF87_003658</name>
</gene>
<reference evidence="2" key="1">
    <citation type="submission" date="2022-09" db="EMBL/GenBank/DDBJ databases">
        <title>Actin cytoskeleton and complex cell architecture in an #Asgard archaeon.</title>
        <authorList>
            <person name="Ponce Toledo R.I."/>
            <person name="Schleper C."/>
            <person name="Rodrigues Oliveira T."/>
            <person name="Wollweber F."/>
            <person name="Xu J."/>
            <person name="Rittmann S."/>
            <person name="Klingl A."/>
            <person name="Pilhofer M."/>
        </authorList>
    </citation>
    <scope>NUCLEOTIDE SEQUENCE</scope>
    <source>
        <strain evidence="2">B-35</strain>
    </source>
</reference>
<protein>
    <recommendedName>
        <fullName evidence="4">B box-type domain-containing protein</fullName>
    </recommendedName>
</protein>
<accession>A0ABY6HVL4</accession>
<keyword evidence="1" id="KW-0812">Transmembrane</keyword>
<keyword evidence="3" id="KW-1185">Reference proteome</keyword>
<name>A0ABY6HVL4_9ARCH</name>
<feature type="transmembrane region" description="Helical" evidence="1">
    <location>
        <begin position="73"/>
        <end position="93"/>
    </location>
</feature>
<organism evidence="2 3">
    <name type="scientific">Candidatus Lokiarchaeum ossiferum</name>
    <dbReference type="NCBI Taxonomy" id="2951803"/>
    <lineage>
        <taxon>Archaea</taxon>
        <taxon>Promethearchaeati</taxon>
        <taxon>Promethearchaeota</taxon>
        <taxon>Promethearchaeia</taxon>
        <taxon>Promethearchaeales</taxon>
        <taxon>Promethearchaeaceae</taxon>
        <taxon>Candidatus Lokiarchaeum</taxon>
    </lineage>
</organism>
<evidence type="ECO:0008006" key="4">
    <source>
        <dbReference type="Google" id="ProtNLM"/>
    </source>
</evidence>
<keyword evidence="1" id="KW-0472">Membrane</keyword>
<dbReference type="Proteomes" id="UP001208689">
    <property type="component" value="Chromosome"/>
</dbReference>
<evidence type="ECO:0000256" key="1">
    <source>
        <dbReference type="SAM" id="Phobius"/>
    </source>
</evidence>
<dbReference type="EMBL" id="CP104013">
    <property type="protein sequence ID" value="UYP47373.1"/>
    <property type="molecule type" value="Genomic_DNA"/>
</dbReference>
<evidence type="ECO:0000313" key="2">
    <source>
        <dbReference type="EMBL" id="UYP47373.1"/>
    </source>
</evidence>
<evidence type="ECO:0000313" key="3">
    <source>
        <dbReference type="Proteomes" id="UP001208689"/>
    </source>
</evidence>